<evidence type="ECO:0000313" key="2">
    <source>
        <dbReference type="EMBL" id="MFC4539385.1"/>
    </source>
</evidence>
<feature type="region of interest" description="Disordered" evidence="1">
    <location>
        <begin position="15"/>
        <end position="46"/>
    </location>
</feature>
<evidence type="ECO:0000256" key="1">
    <source>
        <dbReference type="SAM" id="MobiDB-lite"/>
    </source>
</evidence>
<dbReference type="Proteomes" id="UP001596030">
    <property type="component" value="Unassembled WGS sequence"/>
</dbReference>
<comment type="caution">
    <text evidence="2">The sequence shown here is derived from an EMBL/GenBank/DDBJ whole genome shotgun (WGS) entry which is preliminary data.</text>
</comment>
<organism evidence="2 3">
    <name type="scientific">Chromohalobacter sarecensis</name>
    <dbReference type="NCBI Taxonomy" id="245294"/>
    <lineage>
        <taxon>Bacteria</taxon>
        <taxon>Pseudomonadati</taxon>
        <taxon>Pseudomonadota</taxon>
        <taxon>Gammaproteobacteria</taxon>
        <taxon>Oceanospirillales</taxon>
        <taxon>Halomonadaceae</taxon>
        <taxon>Chromohalobacter</taxon>
    </lineage>
</organism>
<gene>
    <name evidence="2" type="ORF">ACFO0U_11410</name>
</gene>
<proteinExistence type="predicted"/>
<dbReference type="RefSeq" id="WP_246969939.1">
    <property type="nucleotide sequence ID" value="NZ_JAKGAN010000003.1"/>
</dbReference>
<evidence type="ECO:0000313" key="3">
    <source>
        <dbReference type="Proteomes" id="UP001596030"/>
    </source>
</evidence>
<protein>
    <submittedName>
        <fullName evidence="2">Uncharacterized protein</fullName>
    </submittedName>
</protein>
<sequence>MKRMIGAAIANWFRKPENREKAKQTAKQMAEKYQNRKKSSKKSPSR</sequence>
<reference evidence="3" key="1">
    <citation type="journal article" date="2019" name="Int. J. Syst. Evol. Microbiol.">
        <title>The Global Catalogue of Microorganisms (GCM) 10K type strain sequencing project: providing services to taxonomists for standard genome sequencing and annotation.</title>
        <authorList>
            <consortium name="The Broad Institute Genomics Platform"/>
            <consortium name="The Broad Institute Genome Sequencing Center for Infectious Disease"/>
            <person name="Wu L."/>
            <person name="Ma J."/>
        </authorList>
    </citation>
    <scope>NUCLEOTIDE SEQUENCE [LARGE SCALE GENOMIC DNA]</scope>
    <source>
        <strain evidence="3">CGMCC 1.12121</strain>
    </source>
</reference>
<feature type="compositionally biased region" description="Basic residues" evidence="1">
    <location>
        <begin position="35"/>
        <end position="46"/>
    </location>
</feature>
<feature type="compositionally biased region" description="Basic and acidic residues" evidence="1">
    <location>
        <begin position="15"/>
        <end position="34"/>
    </location>
</feature>
<keyword evidence="3" id="KW-1185">Reference proteome</keyword>
<name>A0ABV9D2N0_9GAMM</name>
<dbReference type="EMBL" id="JBHSEU010000019">
    <property type="protein sequence ID" value="MFC4539385.1"/>
    <property type="molecule type" value="Genomic_DNA"/>
</dbReference>
<accession>A0ABV9D2N0</accession>